<evidence type="ECO:0000313" key="2">
    <source>
        <dbReference type="Proteomes" id="UP000662074"/>
    </source>
</evidence>
<accession>A0A917N2V6</accession>
<proteinExistence type="predicted"/>
<keyword evidence="2" id="KW-1185">Reference proteome</keyword>
<name>A0A917N2V6_9SPHI</name>
<comment type="caution">
    <text evidence="1">The sequence shown here is derived from an EMBL/GenBank/DDBJ whole genome shotgun (WGS) entry which is preliminary data.</text>
</comment>
<dbReference type="RefSeq" id="WP_188418484.1">
    <property type="nucleotide sequence ID" value="NZ_BMDO01000012.1"/>
</dbReference>
<dbReference type="AlphaFoldDB" id="A0A917N2V6"/>
<dbReference type="EMBL" id="BMDO01000012">
    <property type="protein sequence ID" value="GGI52370.1"/>
    <property type="molecule type" value="Genomic_DNA"/>
</dbReference>
<protein>
    <submittedName>
        <fullName evidence="1">Uncharacterized protein</fullName>
    </submittedName>
</protein>
<dbReference type="Proteomes" id="UP000662074">
    <property type="component" value="Unassembled WGS sequence"/>
</dbReference>
<evidence type="ECO:0000313" key="1">
    <source>
        <dbReference type="EMBL" id="GGI52370.1"/>
    </source>
</evidence>
<reference evidence="1" key="2">
    <citation type="submission" date="2020-09" db="EMBL/GenBank/DDBJ databases">
        <authorList>
            <person name="Sun Q."/>
            <person name="Sedlacek I."/>
        </authorList>
    </citation>
    <scope>NUCLEOTIDE SEQUENCE</scope>
    <source>
        <strain evidence="1">CCM 8711</strain>
    </source>
</reference>
<reference evidence="1" key="1">
    <citation type="journal article" date="2014" name="Int. J. Syst. Evol. Microbiol.">
        <title>Complete genome sequence of Corynebacterium casei LMG S-19264T (=DSM 44701T), isolated from a smear-ripened cheese.</title>
        <authorList>
            <consortium name="US DOE Joint Genome Institute (JGI-PGF)"/>
            <person name="Walter F."/>
            <person name="Albersmeier A."/>
            <person name="Kalinowski J."/>
            <person name="Ruckert C."/>
        </authorList>
    </citation>
    <scope>NUCLEOTIDE SEQUENCE</scope>
    <source>
        <strain evidence="1">CCM 8711</strain>
    </source>
</reference>
<organism evidence="1 2">
    <name type="scientific">Mucilaginibacter galii</name>
    <dbReference type="NCBI Taxonomy" id="2005073"/>
    <lineage>
        <taxon>Bacteria</taxon>
        <taxon>Pseudomonadati</taxon>
        <taxon>Bacteroidota</taxon>
        <taxon>Sphingobacteriia</taxon>
        <taxon>Sphingobacteriales</taxon>
        <taxon>Sphingobacteriaceae</taxon>
        <taxon>Mucilaginibacter</taxon>
    </lineage>
</organism>
<gene>
    <name evidence="1" type="ORF">GCM10011425_35820</name>
</gene>
<sequence length="187" mass="21298">MKKLVFGALFLFSCASKENDNRLMQIETLVKPATLKDYVNYKSISLEKVTSVDAATSIDDMKKELGKPSTENIDSVIAFCSNVKSKAALRKDTSTYKVWKWETDRMKQLKNIDGKQTVYTVYKNTYLLGKRSQATALDTIKGYYFFDNNDNLIGGVTAEVYNYFKAQATKSGSQPYHLCQVYIQERI</sequence>